<keyword evidence="1" id="KW-0472">Membrane</keyword>
<dbReference type="Proteomes" id="UP000430670">
    <property type="component" value="Unassembled WGS sequence"/>
</dbReference>
<comment type="caution">
    <text evidence="2">The sequence shown here is derived from an EMBL/GenBank/DDBJ whole genome shotgun (WGS) entry which is preliminary data.</text>
</comment>
<dbReference type="OrthoDB" id="1683109at2"/>
<evidence type="ECO:0000313" key="3">
    <source>
        <dbReference type="Proteomes" id="UP000430670"/>
    </source>
</evidence>
<accession>A0A6I3SPN8</accession>
<gene>
    <name evidence="2" type="ORF">GJ688_17095</name>
</gene>
<dbReference type="EMBL" id="WNKU01000031">
    <property type="protein sequence ID" value="MTV50655.1"/>
    <property type="molecule type" value="Genomic_DNA"/>
</dbReference>
<protein>
    <submittedName>
        <fullName evidence="2">Uncharacterized protein</fullName>
    </submittedName>
</protein>
<reference evidence="2 3" key="1">
    <citation type="submission" date="2019-11" db="EMBL/GenBank/DDBJ databases">
        <title>Whole-genome sequence of a the green, strictly anaerobic photosynthetic bacterium Heliobacillus mobilis DSM 6151.</title>
        <authorList>
            <person name="Kyndt J.A."/>
            <person name="Meyer T.E."/>
        </authorList>
    </citation>
    <scope>NUCLEOTIDE SEQUENCE [LARGE SCALE GENOMIC DNA]</scope>
    <source>
        <strain evidence="2 3">DSM 6151</strain>
    </source>
</reference>
<evidence type="ECO:0000313" key="2">
    <source>
        <dbReference type="EMBL" id="MTV50655.1"/>
    </source>
</evidence>
<organism evidence="2 3">
    <name type="scientific">Heliobacterium mobile</name>
    <name type="common">Heliobacillus mobilis</name>
    <dbReference type="NCBI Taxonomy" id="28064"/>
    <lineage>
        <taxon>Bacteria</taxon>
        <taxon>Bacillati</taxon>
        <taxon>Bacillota</taxon>
        <taxon>Clostridia</taxon>
        <taxon>Eubacteriales</taxon>
        <taxon>Heliobacteriaceae</taxon>
        <taxon>Heliobacterium</taxon>
    </lineage>
</organism>
<name>A0A6I3SPN8_HELMO</name>
<keyword evidence="1" id="KW-1133">Transmembrane helix</keyword>
<dbReference type="AlphaFoldDB" id="A0A6I3SPN8"/>
<sequence length="154" mass="16798">MVIGTFEHSLELEQALSLLEHDGIARKHILVILMDTDPKNPNQFLSKPTDLYPNAIEVGTAFATACAVIGTSVGFKLAWGPIFSGLSAAVGGFIVGFGLYLFVKKGIHKTRSKRLPEICVIVQCTEEQVELVTETLWKFGVLTVGRVKEPSLRA</sequence>
<evidence type="ECO:0000256" key="1">
    <source>
        <dbReference type="SAM" id="Phobius"/>
    </source>
</evidence>
<dbReference type="RefSeq" id="WP_155477735.1">
    <property type="nucleotide sequence ID" value="NZ_WNKU01000031.1"/>
</dbReference>
<feature type="transmembrane region" description="Helical" evidence="1">
    <location>
        <begin position="82"/>
        <end position="103"/>
    </location>
</feature>
<proteinExistence type="predicted"/>
<keyword evidence="1" id="KW-0812">Transmembrane</keyword>
<keyword evidence="3" id="KW-1185">Reference proteome</keyword>